<feature type="compositionally biased region" description="Pro residues" evidence="1">
    <location>
        <begin position="412"/>
        <end position="422"/>
    </location>
</feature>
<evidence type="ECO:0000313" key="2">
    <source>
        <dbReference type="EMBL" id="USW46692.1"/>
    </source>
</evidence>
<accession>A0A9Q9AIF6</accession>
<feature type="compositionally biased region" description="Basic residues" evidence="1">
    <location>
        <begin position="621"/>
        <end position="648"/>
    </location>
</feature>
<name>A0A9Q9AIF6_9PEZI</name>
<feature type="compositionally biased region" description="Low complexity" evidence="1">
    <location>
        <begin position="98"/>
        <end position="109"/>
    </location>
</feature>
<protein>
    <submittedName>
        <fullName evidence="2">Histone deacetylation protein Rxt3</fullName>
    </submittedName>
</protein>
<feature type="region of interest" description="Disordered" evidence="1">
    <location>
        <begin position="1"/>
        <end position="706"/>
    </location>
</feature>
<dbReference type="AlphaFoldDB" id="A0A9Q9AIF6"/>
<feature type="compositionally biased region" description="Basic and acidic residues" evidence="1">
    <location>
        <begin position="312"/>
        <end position="327"/>
    </location>
</feature>
<feature type="compositionally biased region" description="Basic and acidic residues" evidence="1">
    <location>
        <begin position="367"/>
        <end position="383"/>
    </location>
</feature>
<feature type="compositionally biased region" description="Low complexity" evidence="1">
    <location>
        <begin position="17"/>
        <end position="28"/>
    </location>
</feature>
<dbReference type="EMBL" id="CP099418">
    <property type="protein sequence ID" value="USW46692.1"/>
    <property type="molecule type" value="Genomic_DNA"/>
</dbReference>
<feature type="compositionally biased region" description="Basic and acidic residues" evidence="1">
    <location>
        <begin position="1"/>
        <end position="11"/>
    </location>
</feature>
<dbReference type="Pfam" id="PF08642">
    <property type="entry name" value="Rxt3"/>
    <property type="match status" value="1"/>
</dbReference>
<dbReference type="InterPro" id="IPR036609">
    <property type="entry name" value="LCCL_sf"/>
</dbReference>
<proteinExistence type="predicted"/>
<dbReference type="Proteomes" id="UP001056384">
    <property type="component" value="Chromosome 1"/>
</dbReference>
<feature type="compositionally biased region" description="Basic residues" evidence="1">
    <location>
        <begin position="677"/>
        <end position="696"/>
    </location>
</feature>
<feature type="compositionally biased region" description="Basic residues" evidence="1">
    <location>
        <begin position="586"/>
        <end position="601"/>
    </location>
</feature>
<feature type="compositionally biased region" description="Basic and acidic residues" evidence="1">
    <location>
        <begin position="423"/>
        <end position="437"/>
    </location>
</feature>
<evidence type="ECO:0000256" key="1">
    <source>
        <dbReference type="SAM" id="MobiDB-lite"/>
    </source>
</evidence>
<feature type="compositionally biased region" description="Basic and acidic residues" evidence="1">
    <location>
        <begin position="464"/>
        <end position="488"/>
    </location>
</feature>
<feature type="compositionally biased region" description="Basic and acidic residues" evidence="1">
    <location>
        <begin position="571"/>
        <end position="585"/>
    </location>
</feature>
<dbReference type="SUPFAM" id="SSF69848">
    <property type="entry name" value="LCCL domain"/>
    <property type="match status" value="1"/>
</dbReference>
<dbReference type="InterPro" id="IPR013951">
    <property type="entry name" value="Rxt3"/>
</dbReference>
<keyword evidence="3" id="KW-1185">Reference proteome</keyword>
<feature type="compositionally biased region" description="Basic and acidic residues" evidence="1">
    <location>
        <begin position="602"/>
        <end position="614"/>
    </location>
</feature>
<dbReference type="Gene3D" id="2.170.130.20">
    <property type="entry name" value="LCCL-like domain"/>
    <property type="match status" value="1"/>
</dbReference>
<sequence length="961" mass="104599">MDRVSYTRPGERPNGQHHPATTSSSHPSPYMPSTAQPTQIPFADPFQANRDPFLPGGGRRGSAGVPSRAWPPTQVGNIASQHHSPLDHTAPPPPPPSQSAHPAPLSAMAMPPPYDQTRRRSLGHAGSPQYGAPIEQPPPPPPSYPARAMPPPLSPQNAHPSAHLTSAPRGPPAASPFNGVRELNNSHHRPGMSISAILGGGEERKPPGSPHGSVVGLSSTPRPMQPPSPGRARSSSMRESGDRGMKRSSPSRVFGEPARVGSEPRRDGIFGSPQFRREPAHGFRAFQPHPQEQPHYANGNGAPARPMSQPAEADRLRGLEEAAHRESMFGGRLGGFRPMAEPQPPARSEPPFRQERAPFHNGVTSHPQERSMFHSPQSERDRPPPGPMRYTPLGGTFGGPPREEAAPLFRPAYPPTSHPAPEPPRESIEERAQDARRQFARPSPPPADIHAYDRMRNGFTERPVTLEEHQRMDALQREQQRKESDSSVHKAILNISPEFNRRGRNSPLPQAVQGAQPRHVGPGGDNPGIKMEFGRMFSGLGSGVGSTPHPGLPGNGAGTPSRMSPAARLLDNGDLRRSVEVDASRGRGKAGSRLGRRNNGRRSRDELEDGEGRSTPDAQRGNKRSKTGAQGHHHHHHHFHPHHHHHHHEGLEPGNGGNAPRHSSNPLSQANLAASQAHHHHHHHAHPVGHHHHHPPKAMPPARKPTTTVVNKKVLDELAGKPRKHLGTHLYTTELSPAPAADTPADSKIKYSSKMKPIPVFTGLENSTYTIRVPRYYLTSGRGGAEDNHSLEGICRRRQIWGTDIYTDDSDVVAAAIHSGWLKGDFGDYNEDLRELCDGNVENGGDDENTLTLVERPPKPVRVPDGYDAHITILILPPLESYASTNQHFLGSREWKQKHDGMSFMIHSIEFVDEGATNRFVDRSAAARKNRIAMEEAARREAAAGLLLFASGGSGIVRVGA</sequence>
<feature type="compositionally biased region" description="Pro residues" evidence="1">
    <location>
        <begin position="135"/>
        <end position="154"/>
    </location>
</feature>
<evidence type="ECO:0000313" key="3">
    <source>
        <dbReference type="Proteomes" id="UP001056384"/>
    </source>
</evidence>
<gene>
    <name evidence="2" type="ORF">Slin15195_G000110</name>
</gene>
<reference evidence="2" key="1">
    <citation type="submission" date="2022-06" db="EMBL/GenBank/DDBJ databases">
        <title>Complete genome sequences of two strains of the flax pathogen Septoria linicola.</title>
        <authorList>
            <person name="Lapalu N."/>
            <person name="Simon A."/>
            <person name="Demenou B."/>
            <person name="Paumier D."/>
            <person name="Guillot M.-P."/>
            <person name="Gout L."/>
            <person name="Valade R."/>
        </authorList>
    </citation>
    <scope>NUCLEOTIDE SEQUENCE</scope>
    <source>
        <strain evidence="2">SE15195</strain>
    </source>
</reference>
<organism evidence="2 3">
    <name type="scientific">Septoria linicola</name>
    <dbReference type="NCBI Taxonomy" id="215465"/>
    <lineage>
        <taxon>Eukaryota</taxon>
        <taxon>Fungi</taxon>
        <taxon>Dikarya</taxon>
        <taxon>Ascomycota</taxon>
        <taxon>Pezizomycotina</taxon>
        <taxon>Dothideomycetes</taxon>
        <taxon>Dothideomycetidae</taxon>
        <taxon>Mycosphaerellales</taxon>
        <taxon>Mycosphaerellaceae</taxon>
        <taxon>Septoria</taxon>
    </lineage>
</organism>
<feature type="compositionally biased region" description="Polar residues" evidence="1">
    <location>
        <begin position="661"/>
        <end position="672"/>
    </location>
</feature>